<evidence type="ECO:0000256" key="1">
    <source>
        <dbReference type="ARBA" id="ARBA00093462"/>
    </source>
</evidence>
<feature type="domain" description="DnaB/C C-terminal" evidence="3">
    <location>
        <begin position="224"/>
        <end position="283"/>
    </location>
</feature>
<sequence length="322" mass="36669">MPCVYIERKNRCFSFPCYIADSYLKLADGPSLKLIIYLLGSDSDELDIEAAARSLGLTRQEVLDAILFWEQLGVLFDKDPRSCQEVNDSTPQGMVKSLPQDTRVLTKRSYTASHISQLLDTDSELRELFSEAERSFGRVLKHSEHELLISLRDYYGFSVQSCILIIEYCQSLDKSSVRYIESVARDFSEKNILGFSEIEAELERRKEQSLLEGRVARSFGMNTSLTKKQTEFVNGWKELGFGLEMMTLARDRCVDSINKLSFGYIDKVLKSWADKGIFTPEAASLEKKPSASEPDKDHSINLDRWDDFTLGGISDEEGRDKK</sequence>
<accession>A0A9D1NNZ5</accession>
<evidence type="ECO:0000259" key="3">
    <source>
        <dbReference type="Pfam" id="PF07261"/>
    </source>
</evidence>
<dbReference type="EMBL" id="DVOL01000010">
    <property type="protein sequence ID" value="HIV10219.1"/>
    <property type="molecule type" value="Genomic_DNA"/>
</dbReference>
<dbReference type="Proteomes" id="UP000823960">
    <property type="component" value="Unassembled WGS sequence"/>
</dbReference>
<dbReference type="AlphaFoldDB" id="A0A9D1NNZ5"/>
<protein>
    <submittedName>
        <fullName evidence="4">DnaD domain protein</fullName>
    </submittedName>
</protein>
<feature type="domain" description="DnaB/C C-terminal" evidence="3">
    <location>
        <begin position="129"/>
        <end position="194"/>
    </location>
</feature>
<name>A0A9D1NNZ5_9FIRM</name>
<dbReference type="SUPFAM" id="SSF158499">
    <property type="entry name" value="DnaD domain-like"/>
    <property type="match status" value="2"/>
</dbReference>
<dbReference type="Gene3D" id="1.10.10.630">
    <property type="entry name" value="DnaD domain-like"/>
    <property type="match status" value="2"/>
</dbReference>
<evidence type="ECO:0000313" key="5">
    <source>
        <dbReference type="Proteomes" id="UP000823960"/>
    </source>
</evidence>
<gene>
    <name evidence="4" type="ORF">IAD28_00785</name>
</gene>
<dbReference type="NCBIfam" id="TIGR01446">
    <property type="entry name" value="DnaD_dom"/>
    <property type="match status" value="1"/>
</dbReference>
<dbReference type="PANTHER" id="PTHR37293">
    <property type="entry name" value="PHAGE REPLICATION PROTEIN-RELATED"/>
    <property type="match status" value="1"/>
</dbReference>
<dbReference type="InterPro" id="IPR006343">
    <property type="entry name" value="DnaB/C_C"/>
</dbReference>
<dbReference type="PIRSF" id="PIRSF033722">
    <property type="entry name" value="DnaD_CA_C3587_prd"/>
    <property type="match status" value="1"/>
</dbReference>
<evidence type="ECO:0000313" key="4">
    <source>
        <dbReference type="EMBL" id="HIV10219.1"/>
    </source>
</evidence>
<organism evidence="4 5">
    <name type="scientific">Candidatus Faeciplasma avium</name>
    <dbReference type="NCBI Taxonomy" id="2840798"/>
    <lineage>
        <taxon>Bacteria</taxon>
        <taxon>Bacillati</taxon>
        <taxon>Bacillota</taxon>
        <taxon>Clostridia</taxon>
        <taxon>Eubacteriales</taxon>
        <taxon>Oscillospiraceae</taxon>
        <taxon>Oscillospiraceae incertae sedis</taxon>
        <taxon>Candidatus Faeciplasma</taxon>
    </lineage>
</organism>
<evidence type="ECO:0000256" key="2">
    <source>
        <dbReference type="SAM" id="MobiDB-lite"/>
    </source>
</evidence>
<comment type="caution">
    <text evidence="4">The sequence shown here is derived from an EMBL/GenBank/DDBJ whole genome shotgun (WGS) entry which is preliminary data.</text>
</comment>
<dbReference type="Pfam" id="PF07261">
    <property type="entry name" value="DnaB_2"/>
    <property type="match status" value="2"/>
</dbReference>
<comment type="similarity">
    <text evidence="1">Belongs to the DnaB/DnaD family.</text>
</comment>
<reference evidence="4" key="2">
    <citation type="journal article" date="2021" name="PeerJ">
        <title>Extensive microbial diversity within the chicken gut microbiome revealed by metagenomics and culture.</title>
        <authorList>
            <person name="Gilroy R."/>
            <person name="Ravi A."/>
            <person name="Getino M."/>
            <person name="Pursley I."/>
            <person name="Horton D.L."/>
            <person name="Alikhan N.F."/>
            <person name="Baker D."/>
            <person name="Gharbi K."/>
            <person name="Hall N."/>
            <person name="Watson M."/>
            <person name="Adriaenssens E.M."/>
            <person name="Foster-Nyarko E."/>
            <person name="Jarju S."/>
            <person name="Secka A."/>
            <person name="Antonio M."/>
            <person name="Oren A."/>
            <person name="Chaudhuri R.R."/>
            <person name="La Ragione R."/>
            <person name="Hildebrand F."/>
            <person name="Pallen M.J."/>
        </authorList>
    </citation>
    <scope>NUCLEOTIDE SEQUENCE</scope>
    <source>
        <strain evidence="4">1370</strain>
    </source>
</reference>
<feature type="compositionally biased region" description="Basic and acidic residues" evidence="2">
    <location>
        <begin position="284"/>
        <end position="303"/>
    </location>
</feature>
<dbReference type="InterPro" id="IPR034829">
    <property type="entry name" value="DnaD-like_sf"/>
</dbReference>
<dbReference type="PANTHER" id="PTHR37293:SF5">
    <property type="entry name" value="DNA REPLICATION PROTEIN"/>
    <property type="match status" value="1"/>
</dbReference>
<proteinExistence type="inferred from homology"/>
<dbReference type="InterPro" id="IPR053162">
    <property type="entry name" value="DnaD"/>
</dbReference>
<dbReference type="InterPro" id="IPR017019">
    <property type="entry name" value="DNA_replication_prd_bac"/>
</dbReference>
<feature type="region of interest" description="Disordered" evidence="2">
    <location>
        <begin position="283"/>
        <end position="303"/>
    </location>
</feature>
<reference evidence="4" key="1">
    <citation type="submission" date="2020-10" db="EMBL/GenBank/DDBJ databases">
        <authorList>
            <person name="Gilroy R."/>
        </authorList>
    </citation>
    <scope>NUCLEOTIDE SEQUENCE</scope>
    <source>
        <strain evidence="4">1370</strain>
    </source>
</reference>